<feature type="domain" description="HTH rpiR-type" evidence="4">
    <location>
        <begin position="11"/>
        <end position="87"/>
    </location>
</feature>
<dbReference type="Pfam" id="PF01380">
    <property type="entry name" value="SIS"/>
    <property type="match status" value="1"/>
</dbReference>
<keyword evidence="7" id="KW-1185">Reference proteome</keyword>
<evidence type="ECO:0000256" key="1">
    <source>
        <dbReference type="ARBA" id="ARBA00023015"/>
    </source>
</evidence>
<organism evidence="6 7">
    <name type="scientific">Rhizobium halophytocola</name>
    <dbReference type="NCBI Taxonomy" id="735519"/>
    <lineage>
        <taxon>Bacteria</taxon>
        <taxon>Pseudomonadati</taxon>
        <taxon>Pseudomonadota</taxon>
        <taxon>Alphaproteobacteria</taxon>
        <taxon>Hyphomicrobiales</taxon>
        <taxon>Rhizobiaceae</taxon>
        <taxon>Rhizobium/Agrobacterium group</taxon>
        <taxon>Rhizobium</taxon>
    </lineage>
</organism>
<keyword evidence="2 6" id="KW-0238">DNA-binding</keyword>
<dbReference type="SUPFAM" id="SSF46689">
    <property type="entry name" value="Homeodomain-like"/>
    <property type="match status" value="1"/>
</dbReference>
<dbReference type="PROSITE" id="PS51464">
    <property type="entry name" value="SIS"/>
    <property type="match status" value="1"/>
</dbReference>
<dbReference type="InterPro" id="IPR036388">
    <property type="entry name" value="WH-like_DNA-bd_sf"/>
</dbReference>
<proteinExistence type="predicted"/>
<dbReference type="InterPro" id="IPR009057">
    <property type="entry name" value="Homeodomain-like_sf"/>
</dbReference>
<dbReference type="GO" id="GO:0003677">
    <property type="term" value="F:DNA binding"/>
    <property type="evidence" value="ECO:0007669"/>
    <property type="project" value="UniProtKB-KW"/>
</dbReference>
<gene>
    <name evidence="6" type="ORF">J2Z17_000568</name>
</gene>
<dbReference type="InterPro" id="IPR047640">
    <property type="entry name" value="RpiR-like"/>
</dbReference>
<evidence type="ECO:0000256" key="2">
    <source>
        <dbReference type="ARBA" id="ARBA00023125"/>
    </source>
</evidence>
<dbReference type="InterPro" id="IPR046348">
    <property type="entry name" value="SIS_dom_sf"/>
</dbReference>
<dbReference type="PANTHER" id="PTHR30514">
    <property type="entry name" value="GLUCOKINASE"/>
    <property type="match status" value="1"/>
</dbReference>
<dbReference type="SUPFAM" id="SSF53697">
    <property type="entry name" value="SIS domain"/>
    <property type="match status" value="1"/>
</dbReference>
<dbReference type="InterPro" id="IPR001347">
    <property type="entry name" value="SIS_dom"/>
</dbReference>
<feature type="domain" description="SIS" evidence="5">
    <location>
        <begin position="133"/>
        <end position="271"/>
    </location>
</feature>
<accession>A0ABS4DTZ0</accession>
<sequence length="272" mass="29182">MQRSGGPTTIAEFDARLLAVAPDLPKRLRQCADHVMANRERIAVSTVAELAQGAGVQPSAIIRFCQILGFSGYSDMQKLFRDAVVGWPDYATRLDRLRGKGSDAGLLAEFVEAGRHSLEGLLTTVDQQELEKATEILADAKLIHVIGLRRSFPVASYIAYALEKMAVPAMLHSVTGGLDSFQAIRPGDALLAITFAPYSQETLDCVALARSREVPVVALSDTAVSPLRRPDVTLLAVSEVDFGAFRSLSATLCLAIALSVAVGTRHQAEGLH</sequence>
<dbReference type="InterPro" id="IPR035472">
    <property type="entry name" value="RpiR-like_SIS"/>
</dbReference>
<keyword evidence="1" id="KW-0805">Transcription regulation</keyword>
<evidence type="ECO:0000313" key="6">
    <source>
        <dbReference type="EMBL" id="MBP1849151.1"/>
    </source>
</evidence>
<evidence type="ECO:0000259" key="4">
    <source>
        <dbReference type="PROSITE" id="PS51071"/>
    </source>
</evidence>
<dbReference type="CDD" id="cd05013">
    <property type="entry name" value="SIS_RpiR"/>
    <property type="match status" value="1"/>
</dbReference>
<dbReference type="EMBL" id="JAGGJU010000001">
    <property type="protein sequence ID" value="MBP1849151.1"/>
    <property type="molecule type" value="Genomic_DNA"/>
</dbReference>
<evidence type="ECO:0000256" key="3">
    <source>
        <dbReference type="ARBA" id="ARBA00023163"/>
    </source>
</evidence>
<evidence type="ECO:0000313" key="7">
    <source>
        <dbReference type="Proteomes" id="UP000759443"/>
    </source>
</evidence>
<comment type="caution">
    <text evidence="6">The sequence shown here is derived from an EMBL/GenBank/DDBJ whole genome shotgun (WGS) entry which is preliminary data.</text>
</comment>
<dbReference type="Gene3D" id="3.40.50.10490">
    <property type="entry name" value="Glucose-6-phosphate isomerase like protein, domain 1"/>
    <property type="match status" value="1"/>
</dbReference>
<dbReference type="Proteomes" id="UP000759443">
    <property type="component" value="Unassembled WGS sequence"/>
</dbReference>
<dbReference type="InterPro" id="IPR000281">
    <property type="entry name" value="HTH_RpiR"/>
</dbReference>
<dbReference type="PANTHER" id="PTHR30514:SF18">
    <property type="entry name" value="RPIR-FAMILY TRANSCRIPTIONAL REGULATOR"/>
    <property type="match status" value="1"/>
</dbReference>
<dbReference type="Pfam" id="PF01418">
    <property type="entry name" value="HTH_6"/>
    <property type="match status" value="1"/>
</dbReference>
<keyword evidence="3" id="KW-0804">Transcription</keyword>
<protein>
    <submittedName>
        <fullName evidence="6">DNA-binding MurR/RpiR family transcriptional regulator</fullName>
    </submittedName>
</protein>
<reference evidence="6 7" key="1">
    <citation type="submission" date="2021-03" db="EMBL/GenBank/DDBJ databases">
        <title>Genomic Encyclopedia of Type Strains, Phase IV (KMG-IV): sequencing the most valuable type-strain genomes for metagenomic binning, comparative biology and taxonomic classification.</title>
        <authorList>
            <person name="Goeker M."/>
        </authorList>
    </citation>
    <scope>NUCLEOTIDE SEQUENCE [LARGE SCALE GENOMIC DNA]</scope>
    <source>
        <strain evidence="6 7">DSM 21600</strain>
    </source>
</reference>
<dbReference type="Gene3D" id="1.10.10.10">
    <property type="entry name" value="Winged helix-like DNA-binding domain superfamily/Winged helix DNA-binding domain"/>
    <property type="match status" value="1"/>
</dbReference>
<name>A0ABS4DTZ0_9HYPH</name>
<dbReference type="PROSITE" id="PS51071">
    <property type="entry name" value="HTH_RPIR"/>
    <property type="match status" value="1"/>
</dbReference>
<evidence type="ECO:0000259" key="5">
    <source>
        <dbReference type="PROSITE" id="PS51464"/>
    </source>
</evidence>